<dbReference type="HOGENOM" id="CLU_828848_0_0_6"/>
<keyword evidence="1" id="KW-0472">Membrane</keyword>
<evidence type="ECO:0000256" key="1">
    <source>
        <dbReference type="SAM" id="Phobius"/>
    </source>
</evidence>
<protein>
    <submittedName>
        <fullName evidence="2">Uncharacterized protein</fullName>
    </submittedName>
</protein>
<keyword evidence="1" id="KW-0812">Transmembrane</keyword>
<feature type="transmembrane region" description="Helical" evidence="1">
    <location>
        <begin position="163"/>
        <end position="184"/>
    </location>
</feature>
<accession>L0GRK8</accession>
<feature type="transmembrane region" description="Helical" evidence="1">
    <location>
        <begin position="310"/>
        <end position="333"/>
    </location>
</feature>
<feature type="transmembrane region" description="Helical" evidence="1">
    <location>
        <begin position="107"/>
        <end position="132"/>
    </location>
</feature>
<feature type="transmembrane region" description="Helical" evidence="1">
    <location>
        <begin position="12"/>
        <end position="37"/>
    </location>
</feature>
<keyword evidence="3" id="KW-1185">Reference proteome</keyword>
<dbReference type="KEGG" id="tmb:Thimo_0546"/>
<dbReference type="AlphaFoldDB" id="L0GRK8"/>
<keyword evidence="1" id="KW-1133">Transmembrane helix</keyword>
<gene>
    <name evidence="2" type="ORF">Thimo_0546</name>
</gene>
<feature type="transmembrane region" description="Helical" evidence="1">
    <location>
        <begin position="68"/>
        <end position="86"/>
    </location>
</feature>
<dbReference type="EMBL" id="CP003051">
    <property type="protein sequence ID" value="AGA89398.1"/>
    <property type="molecule type" value="Genomic_DNA"/>
</dbReference>
<organism evidence="2 3">
    <name type="scientific">Thioflavicoccus mobilis 8321</name>
    <dbReference type="NCBI Taxonomy" id="765912"/>
    <lineage>
        <taxon>Bacteria</taxon>
        <taxon>Pseudomonadati</taxon>
        <taxon>Pseudomonadota</taxon>
        <taxon>Gammaproteobacteria</taxon>
        <taxon>Chromatiales</taxon>
        <taxon>Chromatiaceae</taxon>
        <taxon>Thioflavicoccus</taxon>
    </lineage>
</organism>
<name>L0GRK8_9GAMM</name>
<dbReference type="Proteomes" id="UP000010816">
    <property type="component" value="Chromosome"/>
</dbReference>
<proteinExistence type="predicted"/>
<dbReference type="RefSeq" id="WP_015279546.1">
    <property type="nucleotide sequence ID" value="NC_019940.1"/>
</dbReference>
<evidence type="ECO:0000313" key="2">
    <source>
        <dbReference type="EMBL" id="AGA89398.1"/>
    </source>
</evidence>
<evidence type="ECO:0000313" key="3">
    <source>
        <dbReference type="Proteomes" id="UP000010816"/>
    </source>
</evidence>
<sequence length="335" mass="35957">MAHFQRQGRLLPVAWPLYLAAAILPFVLGVLIMQFLAGSLPGGIEALIPVALGDDDGAVDELAHLGDLLTYGAAFFIQVATCAVVLQLHWSSIRTQTPETGTACIRLLLLILAVGAGVATVVRVTDAAAYALTYDLTRGLLLSVDGLPESFAAGNYFLGQSRMFFSAAMPFLIGVLVVAFGAAAGAAESTPTDTAAPEWERCFGERFERLQNAFRGSSLVLVTSAVSLMLFLQLPAPSMSESYGEAVSRFALALTVYWGVVMTLTLLALFLPPYLAMRREAIRRHEIAGTNQDLEKWLDERQHRPMRRHLANLATLLAPILVGPVGSLAQSIMGG</sequence>
<feature type="transmembrane region" description="Helical" evidence="1">
    <location>
        <begin position="256"/>
        <end position="276"/>
    </location>
</feature>
<reference evidence="2 3" key="1">
    <citation type="submission" date="2011-09" db="EMBL/GenBank/DDBJ databases">
        <title>Complete sequence of chromosome of Thioflavicoccus mobilis 8321.</title>
        <authorList>
            <consortium name="US DOE Joint Genome Institute"/>
            <person name="Lucas S."/>
            <person name="Han J."/>
            <person name="Lapidus A."/>
            <person name="Cheng J.-F."/>
            <person name="Goodwin L."/>
            <person name="Pitluck S."/>
            <person name="Peters L."/>
            <person name="Ovchinnikova G."/>
            <person name="Lu M."/>
            <person name="Detter J.C."/>
            <person name="Han C."/>
            <person name="Tapia R."/>
            <person name="Land M."/>
            <person name="Hauser L."/>
            <person name="Kyrpides N."/>
            <person name="Ivanova N."/>
            <person name="Pagani I."/>
            <person name="Vogl K."/>
            <person name="Liu Z."/>
            <person name="Imhoff J."/>
            <person name="Thiel V."/>
            <person name="Frigaard N.-U."/>
            <person name="Bryant D."/>
            <person name="Woyke T."/>
        </authorList>
    </citation>
    <scope>NUCLEOTIDE SEQUENCE [LARGE SCALE GENOMIC DNA]</scope>
    <source>
        <strain evidence="2 3">8321</strain>
    </source>
</reference>
<feature type="transmembrane region" description="Helical" evidence="1">
    <location>
        <begin position="216"/>
        <end position="236"/>
    </location>
</feature>